<dbReference type="EMBL" id="JAEPRA010000011">
    <property type="protein sequence ID" value="KAG2178429.1"/>
    <property type="molecule type" value="Genomic_DNA"/>
</dbReference>
<reference evidence="1" key="1">
    <citation type="submission" date="2020-12" db="EMBL/GenBank/DDBJ databases">
        <title>Metabolic potential, ecology and presence of endohyphal bacteria is reflected in genomic diversity of Mucoromycotina.</title>
        <authorList>
            <person name="Muszewska A."/>
            <person name="Okrasinska A."/>
            <person name="Steczkiewicz K."/>
            <person name="Drgas O."/>
            <person name="Orlowska M."/>
            <person name="Perlinska-Lenart U."/>
            <person name="Aleksandrzak-Piekarczyk T."/>
            <person name="Szatraj K."/>
            <person name="Zielenkiewicz U."/>
            <person name="Pilsyk S."/>
            <person name="Malc E."/>
            <person name="Mieczkowski P."/>
            <person name="Kruszewska J.S."/>
            <person name="Biernat P."/>
            <person name="Pawlowska J."/>
        </authorList>
    </citation>
    <scope>NUCLEOTIDE SEQUENCE</scope>
    <source>
        <strain evidence="1">WA0000051536</strain>
    </source>
</reference>
<comment type="caution">
    <text evidence="1">The sequence shown here is derived from an EMBL/GenBank/DDBJ whole genome shotgun (WGS) entry which is preliminary data.</text>
</comment>
<evidence type="ECO:0000313" key="1">
    <source>
        <dbReference type="EMBL" id="KAG2178429.1"/>
    </source>
</evidence>
<keyword evidence="2" id="KW-1185">Reference proteome</keyword>
<dbReference type="Proteomes" id="UP000612746">
    <property type="component" value="Unassembled WGS sequence"/>
</dbReference>
<dbReference type="AlphaFoldDB" id="A0A8H7PRY2"/>
<evidence type="ECO:0008006" key="3">
    <source>
        <dbReference type="Google" id="ProtNLM"/>
    </source>
</evidence>
<protein>
    <recommendedName>
        <fullName evidence="3">BTB domain-containing protein</fullName>
    </recommendedName>
</protein>
<gene>
    <name evidence="1" type="ORF">INT44_001581</name>
</gene>
<accession>A0A8H7PRY2</accession>
<sequence length="132" mass="15398">MTPGNANDLIEQSEDGQLENIPAPFVAHALKRLAPTYFDNQEYADCELRLADGHFLWANEFFLTFSSKYFVEVLDSKHDENQLHPDLNLTTQNNIQLYVIDLPIDPIHRKLLRDLMFAVRNPPFCMKFKYPQ</sequence>
<name>A0A8H7PRY2_9FUNG</name>
<evidence type="ECO:0000313" key="2">
    <source>
        <dbReference type="Proteomes" id="UP000612746"/>
    </source>
</evidence>
<organism evidence="1 2">
    <name type="scientific">Umbelopsis vinacea</name>
    <dbReference type="NCBI Taxonomy" id="44442"/>
    <lineage>
        <taxon>Eukaryota</taxon>
        <taxon>Fungi</taxon>
        <taxon>Fungi incertae sedis</taxon>
        <taxon>Mucoromycota</taxon>
        <taxon>Mucoromycotina</taxon>
        <taxon>Umbelopsidomycetes</taxon>
        <taxon>Umbelopsidales</taxon>
        <taxon>Umbelopsidaceae</taxon>
        <taxon>Umbelopsis</taxon>
    </lineage>
</organism>
<proteinExistence type="predicted"/>
<dbReference type="OrthoDB" id="2395215at2759"/>